<dbReference type="InterPro" id="IPR050548">
    <property type="entry name" value="PcG_chromatin_remod_factors"/>
</dbReference>
<dbReference type="GO" id="GO:0045892">
    <property type="term" value="P:negative regulation of DNA-templated transcription"/>
    <property type="evidence" value="ECO:0007669"/>
    <property type="project" value="TreeGrafter"/>
</dbReference>
<reference evidence="5" key="1">
    <citation type="submission" date="2017-02" db="UniProtKB">
        <authorList>
            <consortium name="WormBaseParasite"/>
        </authorList>
    </citation>
    <scope>IDENTIFICATION</scope>
</reference>
<feature type="repeat" description="MBT" evidence="2">
    <location>
        <begin position="385"/>
        <end position="489"/>
    </location>
</feature>
<evidence type="ECO:0000313" key="4">
    <source>
        <dbReference type="Proteomes" id="UP000274131"/>
    </source>
</evidence>
<protein>
    <submittedName>
        <fullName evidence="5">Scm-like with four mbt domains 1</fullName>
    </submittedName>
</protein>
<keyword evidence="4" id="KW-1185">Reference proteome</keyword>
<evidence type="ECO:0000256" key="1">
    <source>
        <dbReference type="ARBA" id="ARBA00022737"/>
    </source>
</evidence>
<dbReference type="PROSITE" id="PS51079">
    <property type="entry name" value="MBT"/>
    <property type="match status" value="3"/>
</dbReference>
<dbReference type="STRING" id="51028.A0A0N4UZM5"/>
<dbReference type="Proteomes" id="UP000274131">
    <property type="component" value="Unassembled WGS sequence"/>
</dbReference>
<proteinExistence type="predicted"/>
<evidence type="ECO:0000256" key="2">
    <source>
        <dbReference type="PROSITE-ProRule" id="PRU00459"/>
    </source>
</evidence>
<dbReference type="Gene3D" id="2.30.30.140">
    <property type="match status" value="4"/>
</dbReference>
<gene>
    <name evidence="3" type="ORF">EVEC_LOCUS2792</name>
</gene>
<sequence>MVCDQRAVNVREIRLSYSWAKFLAEVALRPNDAKGGVDRCSDFAVPVECFQYVPFKNHMKYYDSRNLMVEIPVLSEYIPDTEKKEMQAAHWFATVLKTAGYRMLLRYVGVNKDNGNMYDLWMNMGSGEVRHVGYCGEHLDSCRMVVPNMIAKNEDEWSNYALSQIHACRSIAFNWPQVQIKNINNCKFEIGNRVELLDTVFSCRVRPACIQKIVGHRVLVQLSTDDITPEPIADDDAQINGVWLEHDSPLLFYVGWSAKVGFGLYSNKKYKQHAKNVADALIMGRRPPLRELDANPDLFVTYEDHSGPNQELLSWEKGMELEILDPADTFKELRCGTVLEILRDGYMRIGFKGNEEDEDNIPIHCSSPLLFPVGYAEKYGLKLRGPKDKYINDHFETCGMKAAPLELFDTVEEHEETVKSFQIGAKLEACDMCDTQLICPASIACHRGRLLEISYDGWDSSFNQLFEFRSNDILPLGWCEIYGYKLECPKPTIRPCKSSKEFEALKS</sequence>
<dbReference type="SMART" id="SM00561">
    <property type="entry name" value="MBT"/>
    <property type="match status" value="3"/>
</dbReference>
<dbReference type="PANTHER" id="PTHR12247">
    <property type="entry name" value="POLYCOMB GROUP PROTEIN"/>
    <property type="match status" value="1"/>
</dbReference>
<feature type="repeat" description="MBT" evidence="2">
    <location>
        <begin position="17"/>
        <end position="145"/>
    </location>
</feature>
<dbReference type="OrthoDB" id="8188861at2759"/>
<accession>A0A0N4UZM5</accession>
<keyword evidence="1" id="KW-0677">Repeat</keyword>
<dbReference type="GO" id="GO:0005634">
    <property type="term" value="C:nucleus"/>
    <property type="evidence" value="ECO:0007669"/>
    <property type="project" value="InterPro"/>
</dbReference>
<dbReference type="SUPFAM" id="SSF63748">
    <property type="entry name" value="Tudor/PWWP/MBT"/>
    <property type="match status" value="4"/>
</dbReference>
<dbReference type="WBParaSite" id="EVEC_0000308401-mRNA-1">
    <property type="protein sequence ID" value="EVEC_0000308401-mRNA-1"/>
    <property type="gene ID" value="EVEC_0000308401"/>
</dbReference>
<dbReference type="Pfam" id="PF02820">
    <property type="entry name" value="MBT"/>
    <property type="match status" value="4"/>
</dbReference>
<feature type="repeat" description="MBT" evidence="2">
    <location>
        <begin position="155"/>
        <end position="267"/>
    </location>
</feature>
<evidence type="ECO:0000313" key="3">
    <source>
        <dbReference type="EMBL" id="VDD87649.1"/>
    </source>
</evidence>
<reference evidence="3 4" key="2">
    <citation type="submission" date="2018-10" db="EMBL/GenBank/DDBJ databases">
        <authorList>
            <consortium name="Pathogen Informatics"/>
        </authorList>
    </citation>
    <scope>NUCLEOTIDE SEQUENCE [LARGE SCALE GENOMIC DNA]</scope>
</reference>
<dbReference type="EMBL" id="UXUI01007450">
    <property type="protein sequence ID" value="VDD87649.1"/>
    <property type="molecule type" value="Genomic_DNA"/>
</dbReference>
<dbReference type="AlphaFoldDB" id="A0A0N4UZM5"/>
<dbReference type="PANTHER" id="PTHR12247:SF131">
    <property type="entry name" value="LD05287P"/>
    <property type="match status" value="1"/>
</dbReference>
<dbReference type="CDD" id="cd20097">
    <property type="entry name" value="MBT_dSfmbt-like_rpt1"/>
    <property type="match status" value="1"/>
</dbReference>
<name>A0A0N4UZM5_ENTVE</name>
<dbReference type="InterPro" id="IPR004092">
    <property type="entry name" value="Mbt"/>
</dbReference>
<organism evidence="5">
    <name type="scientific">Enterobius vermicularis</name>
    <name type="common">Human pinworm</name>
    <dbReference type="NCBI Taxonomy" id="51028"/>
    <lineage>
        <taxon>Eukaryota</taxon>
        <taxon>Metazoa</taxon>
        <taxon>Ecdysozoa</taxon>
        <taxon>Nematoda</taxon>
        <taxon>Chromadorea</taxon>
        <taxon>Rhabditida</taxon>
        <taxon>Spirurina</taxon>
        <taxon>Oxyuridomorpha</taxon>
        <taxon>Oxyuroidea</taxon>
        <taxon>Oxyuridae</taxon>
        <taxon>Enterobius</taxon>
    </lineage>
</organism>
<dbReference type="GO" id="GO:0042393">
    <property type="term" value="F:histone binding"/>
    <property type="evidence" value="ECO:0007669"/>
    <property type="project" value="TreeGrafter"/>
</dbReference>
<dbReference type="GO" id="GO:0003682">
    <property type="term" value="F:chromatin binding"/>
    <property type="evidence" value="ECO:0007669"/>
    <property type="project" value="TreeGrafter"/>
</dbReference>
<evidence type="ECO:0000313" key="5">
    <source>
        <dbReference type="WBParaSite" id="EVEC_0000308401-mRNA-1"/>
    </source>
</evidence>